<organism evidence="5 6">
    <name type="scientific">Rotaria sordida</name>
    <dbReference type="NCBI Taxonomy" id="392033"/>
    <lineage>
        <taxon>Eukaryota</taxon>
        <taxon>Metazoa</taxon>
        <taxon>Spiralia</taxon>
        <taxon>Gnathifera</taxon>
        <taxon>Rotifera</taxon>
        <taxon>Eurotatoria</taxon>
        <taxon>Bdelloidea</taxon>
        <taxon>Philodinida</taxon>
        <taxon>Philodinidae</taxon>
        <taxon>Rotaria</taxon>
    </lineage>
</organism>
<evidence type="ECO:0000313" key="3">
    <source>
        <dbReference type="EMBL" id="CAF1169781.1"/>
    </source>
</evidence>
<name>A0A818L6C6_9BILA</name>
<gene>
    <name evidence="5" type="ORF">FNK824_LOCUS1483</name>
    <name evidence="4" type="ORF">OTI717_LOCUS2873</name>
    <name evidence="2" type="ORF">RFH988_LOCUS18064</name>
    <name evidence="3" type="ORF">SEV965_LOCUS19447</name>
</gene>
<evidence type="ECO:0000313" key="4">
    <source>
        <dbReference type="EMBL" id="CAF3522335.1"/>
    </source>
</evidence>
<accession>A0A818L6C6</accession>
<dbReference type="Proteomes" id="UP000663889">
    <property type="component" value="Unassembled WGS sequence"/>
</dbReference>
<evidence type="ECO:0008006" key="7">
    <source>
        <dbReference type="Google" id="ProtNLM"/>
    </source>
</evidence>
<dbReference type="EMBL" id="CAJNOO010000997">
    <property type="protein sequence ID" value="CAF1076731.1"/>
    <property type="molecule type" value="Genomic_DNA"/>
</dbReference>
<proteinExistence type="predicted"/>
<feature type="region of interest" description="Disordered" evidence="1">
    <location>
        <begin position="135"/>
        <end position="172"/>
    </location>
</feature>
<dbReference type="PROSITE" id="PS00018">
    <property type="entry name" value="EF_HAND_1"/>
    <property type="match status" value="1"/>
</dbReference>
<evidence type="ECO:0000256" key="1">
    <source>
        <dbReference type="SAM" id="MobiDB-lite"/>
    </source>
</evidence>
<dbReference type="OrthoDB" id="10029856at2759"/>
<sequence>MDAGNGTGTLFIHNDTNQDGNINRTEYESTISRCNRYNYGGHYYDGSERTTDRYASYGTTATGCEWANDTAIHTNSLEETNAYLRRSTSDLFIDSSPQMIRRTTSESPITLEQRITVRYLQPPPVPEPGPLIIKEVRPRQPSPPPPLVIREHTPRPCTPPPLTLRERPPTPPPVIHSETIVQELSAVPVPPRSVIIERFPPHPERPRDIIIERWIPYGPTPERRTIVESAPAPIEYPRPFHNIIVYEGVRTRIIRRFENLGVTQENPDAYVARYGSTLLSPAALLQEARHFGVTEDISPPMPTSSMYTIARGNNFDCNWSDGVIRRTFTSSGVFTDIRRGRPIYRTGFRRYF</sequence>
<dbReference type="Proteomes" id="UP000663882">
    <property type="component" value="Unassembled WGS sequence"/>
</dbReference>
<dbReference type="EMBL" id="CAJNOU010001212">
    <property type="protein sequence ID" value="CAF1169781.1"/>
    <property type="molecule type" value="Genomic_DNA"/>
</dbReference>
<dbReference type="InterPro" id="IPR018247">
    <property type="entry name" value="EF_Hand_1_Ca_BS"/>
</dbReference>
<dbReference type="Proteomes" id="UP000663874">
    <property type="component" value="Unassembled WGS sequence"/>
</dbReference>
<evidence type="ECO:0000313" key="6">
    <source>
        <dbReference type="Proteomes" id="UP000663874"/>
    </source>
</evidence>
<reference evidence="5" key="1">
    <citation type="submission" date="2021-02" db="EMBL/GenBank/DDBJ databases">
        <authorList>
            <person name="Nowell W R."/>
        </authorList>
    </citation>
    <scope>NUCLEOTIDE SEQUENCE</scope>
</reference>
<evidence type="ECO:0000313" key="5">
    <source>
        <dbReference type="EMBL" id="CAF3561647.1"/>
    </source>
</evidence>
<dbReference type="AlphaFoldDB" id="A0A818L6C6"/>
<dbReference type="Proteomes" id="UP000663823">
    <property type="component" value="Unassembled WGS sequence"/>
</dbReference>
<comment type="caution">
    <text evidence="5">The sequence shown here is derived from an EMBL/GenBank/DDBJ whole genome shotgun (WGS) entry which is preliminary data.</text>
</comment>
<protein>
    <recommendedName>
        <fullName evidence="7">EF-hand domain-containing protein</fullName>
    </recommendedName>
</protein>
<dbReference type="EMBL" id="CAJOAX010000146">
    <property type="protein sequence ID" value="CAF3522335.1"/>
    <property type="molecule type" value="Genomic_DNA"/>
</dbReference>
<evidence type="ECO:0000313" key="2">
    <source>
        <dbReference type="EMBL" id="CAF1076731.1"/>
    </source>
</evidence>
<dbReference type="EMBL" id="CAJOBE010000077">
    <property type="protein sequence ID" value="CAF3561647.1"/>
    <property type="molecule type" value="Genomic_DNA"/>
</dbReference>